<dbReference type="AlphaFoldDB" id="A0A0F3N457"/>
<comment type="caution">
    <text evidence="1">The sequence shown here is derived from an EMBL/GenBank/DDBJ whole genome shotgun (WGS) entry which is preliminary data.</text>
</comment>
<organism evidence="1 2">
    <name type="scientific">Rickettsia amblyommatis str. Ac/Pa</name>
    <dbReference type="NCBI Taxonomy" id="1359164"/>
    <lineage>
        <taxon>Bacteria</taxon>
        <taxon>Pseudomonadati</taxon>
        <taxon>Pseudomonadota</taxon>
        <taxon>Alphaproteobacteria</taxon>
        <taxon>Rickettsiales</taxon>
        <taxon>Rickettsiaceae</taxon>
        <taxon>Rickettsieae</taxon>
        <taxon>Rickettsia</taxon>
        <taxon>spotted fever group</taxon>
    </lineage>
</organism>
<accession>A0A0F3N457</accession>
<protein>
    <submittedName>
        <fullName evidence="1">Uncharacterized protein</fullName>
    </submittedName>
</protein>
<sequence>MQANPIATSAHNFEEIKPKIILLNTILLLEIILGKLSNHKGFKLSFSIGEIIG</sequence>
<gene>
    <name evidence="1" type="ORF">APHACPA_0690</name>
</gene>
<keyword evidence="2" id="KW-1185">Reference proteome</keyword>
<dbReference type="Proteomes" id="UP000033556">
    <property type="component" value="Unassembled WGS sequence"/>
</dbReference>
<proteinExistence type="predicted"/>
<evidence type="ECO:0000313" key="1">
    <source>
        <dbReference type="EMBL" id="KJV61679.1"/>
    </source>
</evidence>
<reference evidence="1 2" key="1">
    <citation type="submission" date="2015-01" db="EMBL/GenBank/DDBJ databases">
        <title>Genome Sequencing of Rickettsiales.</title>
        <authorList>
            <person name="Daugherty S.C."/>
            <person name="Su Q."/>
            <person name="Abolude K."/>
            <person name="Beier-Sexton M."/>
            <person name="Carlyon J.A."/>
            <person name="Carter R."/>
            <person name="Day N.P."/>
            <person name="Dumler S.J."/>
            <person name="Dyachenko V."/>
            <person name="Godinez A."/>
            <person name="Kurtti T.J."/>
            <person name="Lichay M."/>
            <person name="Mullins K.E."/>
            <person name="Ott S."/>
            <person name="Pappas-Brown V."/>
            <person name="Paris D.H."/>
            <person name="Patel P."/>
            <person name="Richards A.L."/>
            <person name="Sadzewicz L."/>
            <person name="Sears K."/>
            <person name="Seidman D."/>
            <person name="Sengamalay N."/>
            <person name="Stenos J."/>
            <person name="Tallon L.J."/>
            <person name="Vincent G."/>
            <person name="Fraser C.M."/>
            <person name="Munderloh U."/>
            <person name="Dunning-Hotopp J.C."/>
        </authorList>
    </citation>
    <scope>NUCLEOTIDE SEQUENCE [LARGE SCALE GENOMIC DNA]</scope>
    <source>
        <strain evidence="1 2">Ac/Pa</strain>
    </source>
</reference>
<dbReference type="EMBL" id="LANR01000001">
    <property type="protein sequence ID" value="KJV61679.1"/>
    <property type="molecule type" value="Genomic_DNA"/>
</dbReference>
<evidence type="ECO:0000313" key="2">
    <source>
        <dbReference type="Proteomes" id="UP000033556"/>
    </source>
</evidence>
<name>A0A0F3N457_RICAM</name>